<organism evidence="3 4">
    <name type="scientific">Lyngbya aestuarii BL J</name>
    <dbReference type="NCBI Taxonomy" id="1348334"/>
    <lineage>
        <taxon>Bacteria</taxon>
        <taxon>Bacillati</taxon>
        <taxon>Cyanobacteriota</taxon>
        <taxon>Cyanophyceae</taxon>
        <taxon>Oscillatoriophycideae</taxon>
        <taxon>Oscillatoriales</taxon>
        <taxon>Microcoleaceae</taxon>
        <taxon>Lyngbya</taxon>
    </lineage>
</organism>
<dbReference type="Pfam" id="PF06051">
    <property type="entry name" value="DUF928"/>
    <property type="match status" value="1"/>
</dbReference>
<sequence length="265" mass="29069">MMMKTLPLFGLVAGLLSPTVVSLAHVPLESSPNLQSQMQISLEFPPAPSGEGARSSAGGGTRGNDEEDKICTKGDIPLTALIPDEIDAEITISANPDLFVFVPENNAKQGQFIMVDEDGKEVYLNTFDLPNEAGIVQVSLPETVTLEVGQTYKWQFVVLCSADDPSKVEFVEGKIKRTELSEDLKTQIEAATEPLEQAKLYAQERIWQDTLMILAQLRQSHTTEWEQLLKSVGLDAVIASVPLTPCCVELEEEQEEPTPTKPDEQ</sequence>
<dbReference type="Proteomes" id="UP000017127">
    <property type="component" value="Unassembled WGS sequence"/>
</dbReference>
<keyword evidence="2" id="KW-0732">Signal</keyword>
<keyword evidence="4" id="KW-1185">Reference proteome</keyword>
<comment type="caution">
    <text evidence="3">The sequence shown here is derived from an EMBL/GenBank/DDBJ whole genome shotgun (WGS) entry which is preliminary data.</text>
</comment>
<evidence type="ECO:0000256" key="2">
    <source>
        <dbReference type="SAM" id="SignalP"/>
    </source>
</evidence>
<feature type="chain" id="PRO_5004687212" description="DUF928 domain-containing protein" evidence="2">
    <location>
        <begin position="25"/>
        <end position="265"/>
    </location>
</feature>
<evidence type="ECO:0000313" key="3">
    <source>
        <dbReference type="EMBL" id="ERT08411.1"/>
    </source>
</evidence>
<dbReference type="RefSeq" id="WP_023065453.1">
    <property type="nucleotide sequence ID" value="NZ_AUZM01000011.1"/>
</dbReference>
<feature type="signal peptide" evidence="2">
    <location>
        <begin position="1"/>
        <end position="24"/>
    </location>
</feature>
<reference evidence="3 4" key="1">
    <citation type="journal article" date="2013" name="Front. Microbiol.">
        <title>Comparative genomic analyses of the cyanobacterium, Lyngbya aestuarii BL J, a powerful hydrogen producer.</title>
        <authorList>
            <person name="Kothari A."/>
            <person name="Vaughn M."/>
            <person name="Garcia-Pichel F."/>
        </authorList>
    </citation>
    <scope>NUCLEOTIDE SEQUENCE [LARGE SCALE GENOMIC DNA]</scope>
    <source>
        <strain evidence="3 4">BL J</strain>
    </source>
</reference>
<evidence type="ECO:0008006" key="5">
    <source>
        <dbReference type="Google" id="ProtNLM"/>
    </source>
</evidence>
<evidence type="ECO:0000313" key="4">
    <source>
        <dbReference type="Proteomes" id="UP000017127"/>
    </source>
</evidence>
<protein>
    <recommendedName>
        <fullName evidence="5">DUF928 domain-containing protein</fullName>
    </recommendedName>
</protein>
<feature type="region of interest" description="Disordered" evidence="1">
    <location>
        <begin position="43"/>
        <end position="70"/>
    </location>
</feature>
<dbReference type="EMBL" id="AUZM01000011">
    <property type="protein sequence ID" value="ERT08411.1"/>
    <property type="molecule type" value="Genomic_DNA"/>
</dbReference>
<dbReference type="OrthoDB" id="536034at2"/>
<name>U7QPU3_9CYAN</name>
<dbReference type="InterPro" id="IPR010328">
    <property type="entry name" value="DUF928"/>
</dbReference>
<evidence type="ECO:0000256" key="1">
    <source>
        <dbReference type="SAM" id="MobiDB-lite"/>
    </source>
</evidence>
<dbReference type="AlphaFoldDB" id="U7QPU3"/>
<proteinExistence type="predicted"/>
<gene>
    <name evidence="3" type="ORF">M595_1630</name>
</gene>
<accession>U7QPU3</accession>